<dbReference type="VEuPathDB" id="CryptoDB:Vbra_14696"/>
<dbReference type="AlphaFoldDB" id="A0A0G4F8F5"/>
<sequence>MRPHQFSSVAAALPLWLIYVASLRPSSPVLSSFAIGPLPAALSSKRLPTFHPSHSCCNGRRGLAAPWVMMDDERGGEDSVLTFHSPPRDSSILPPSESLPDGTTGNKAASPNATAAVSATREEPYPDENENGSRGRTFPLHRLAKLVRARRKKLAHDTTKTAVRPSRPLHSYLTPRVGRSFLRSFLVLGALFPFSGLLARLWGAKWVAGAPPLHHTFYLSRFLFFRLLGVTAAGAFLSIAAQGNSLFGPQGIQPLSRGIAEIRRQYRLLSVKDKLRELPYGLTAMIWGEGSRGRVRGVMALGVLAAVMSVCHWGGPVQPLLLATLYSLYFAVIQAGDSFLTYQWDVLLCESLLLATIAAIPSPNWLAHRLSMLPLQLLAFRLMFMSGVAKLASADPTWSNLTALDYHFQTQPLPKPAAARLHRMPRAVLRFGTAQTLAVEVLAPFLLLWPFSYARTIGFVLQLILQLGIMYAGHFGFFNFLTIALLTTTLDDATLMPLANACRDALASTPLAQLSLPAVGQWLQSQIGTSALSMKRLALSSAPFGLVATLIAGVYCLTMTRALRLGGGMGMLRSWRSVVGSFLVGSPYGLFASMTTRRQEIILEGSADGQTWWEFHHRYKPDAIDKAPKPLAPLHMPRVDWNFWFLPLQGGVASSPWFFSLVRLILEGSPDVYRIFTRSTRRAADTDEWTAAVGSKNDTSRELLPFSPAEPPKYVRGKLYTYEFSGGAGGGEGGGEWEEGRHWRRRLDGVYLPPVALRP</sequence>
<comment type="similarity">
    <text evidence="2">Belongs to the lipase maturation factor family.</text>
</comment>
<keyword evidence="13" id="KW-1185">Reference proteome</keyword>
<evidence type="ECO:0000313" key="12">
    <source>
        <dbReference type="EMBL" id="CEM08662.1"/>
    </source>
</evidence>
<feature type="compositionally biased region" description="Low complexity" evidence="7">
    <location>
        <begin position="108"/>
        <end position="119"/>
    </location>
</feature>
<feature type="transmembrane region" description="Helical" evidence="8">
    <location>
        <begin position="222"/>
        <end position="241"/>
    </location>
</feature>
<feature type="domain" description="Lipase maturation factor 1/2 C-terminal" evidence="11">
    <location>
        <begin position="586"/>
        <end position="679"/>
    </location>
</feature>
<feature type="domain" description="Lipase maturation factor 1/2 N-terminal" evidence="10">
    <location>
        <begin position="341"/>
        <end position="495"/>
    </location>
</feature>
<dbReference type="EMBL" id="CDMY01000385">
    <property type="protein sequence ID" value="CEM08662.1"/>
    <property type="molecule type" value="Genomic_DNA"/>
</dbReference>
<evidence type="ECO:0000256" key="7">
    <source>
        <dbReference type="SAM" id="MobiDB-lite"/>
    </source>
</evidence>
<feature type="transmembrane region" description="Helical" evidence="8">
    <location>
        <begin position="428"/>
        <end position="451"/>
    </location>
</feature>
<evidence type="ECO:0000256" key="6">
    <source>
        <dbReference type="ARBA" id="ARBA00023136"/>
    </source>
</evidence>
<keyword evidence="6 8" id="KW-0472">Membrane</keyword>
<evidence type="ECO:0008006" key="14">
    <source>
        <dbReference type="Google" id="ProtNLM"/>
    </source>
</evidence>
<organism evidence="12 13">
    <name type="scientific">Vitrella brassicaformis (strain CCMP3155)</name>
    <dbReference type="NCBI Taxonomy" id="1169540"/>
    <lineage>
        <taxon>Eukaryota</taxon>
        <taxon>Sar</taxon>
        <taxon>Alveolata</taxon>
        <taxon>Colpodellida</taxon>
        <taxon>Vitrellaceae</taxon>
        <taxon>Vitrella</taxon>
    </lineage>
</organism>
<keyword evidence="9" id="KW-0732">Signal</keyword>
<keyword evidence="5 8" id="KW-1133">Transmembrane helix</keyword>
<evidence type="ECO:0000256" key="4">
    <source>
        <dbReference type="ARBA" id="ARBA00022824"/>
    </source>
</evidence>
<evidence type="ECO:0000256" key="8">
    <source>
        <dbReference type="SAM" id="Phobius"/>
    </source>
</evidence>
<feature type="chain" id="PRO_5005188234" description="Lipase maturation factor" evidence="9">
    <location>
        <begin position="23"/>
        <end position="759"/>
    </location>
</feature>
<protein>
    <recommendedName>
        <fullName evidence="14">Lipase maturation factor</fullName>
    </recommendedName>
</protein>
<evidence type="ECO:0000259" key="10">
    <source>
        <dbReference type="Pfam" id="PF06762"/>
    </source>
</evidence>
<keyword evidence="3 8" id="KW-0812">Transmembrane</keyword>
<proteinExistence type="inferred from homology"/>
<dbReference type="PANTHER" id="PTHR14463">
    <property type="entry name" value="LIPASE MATURATION FACTOR"/>
    <property type="match status" value="1"/>
</dbReference>
<dbReference type="Pfam" id="PF06762">
    <property type="entry name" value="LMF1"/>
    <property type="match status" value="1"/>
</dbReference>
<evidence type="ECO:0000256" key="1">
    <source>
        <dbReference type="ARBA" id="ARBA00004477"/>
    </source>
</evidence>
<comment type="subcellular location">
    <subcellularLocation>
        <location evidence="1">Endoplasmic reticulum membrane</location>
        <topology evidence="1">Multi-pass membrane protein</topology>
    </subcellularLocation>
</comment>
<reference evidence="12 13" key="1">
    <citation type="submission" date="2014-11" db="EMBL/GenBank/DDBJ databases">
        <authorList>
            <person name="Zhu J."/>
            <person name="Qi W."/>
            <person name="Song R."/>
        </authorList>
    </citation>
    <scope>NUCLEOTIDE SEQUENCE [LARGE SCALE GENOMIC DNA]</scope>
</reference>
<dbReference type="GO" id="GO:0005789">
    <property type="term" value="C:endoplasmic reticulum membrane"/>
    <property type="evidence" value="ECO:0007669"/>
    <property type="project" value="UniProtKB-SubCell"/>
</dbReference>
<dbReference type="OrthoDB" id="434126at2759"/>
<feature type="transmembrane region" description="Helical" evidence="8">
    <location>
        <begin position="181"/>
        <end position="202"/>
    </location>
</feature>
<dbReference type="InterPro" id="IPR057434">
    <property type="entry name" value="LMF1/2_N"/>
</dbReference>
<dbReference type="Pfam" id="PF25179">
    <property type="entry name" value="LMF1_C"/>
    <property type="match status" value="1"/>
</dbReference>
<dbReference type="OMA" id="MPLANAC"/>
<feature type="transmembrane region" description="Helical" evidence="8">
    <location>
        <begin position="463"/>
        <end position="486"/>
    </location>
</feature>
<evidence type="ECO:0000256" key="5">
    <source>
        <dbReference type="ARBA" id="ARBA00022989"/>
    </source>
</evidence>
<dbReference type="InterPro" id="IPR009613">
    <property type="entry name" value="LMF"/>
</dbReference>
<gene>
    <name evidence="12" type="ORF">Vbra_14696</name>
</gene>
<accession>A0A0G4F8F5</accession>
<evidence type="ECO:0000256" key="9">
    <source>
        <dbReference type="SAM" id="SignalP"/>
    </source>
</evidence>
<feature type="signal peptide" evidence="9">
    <location>
        <begin position="1"/>
        <end position="22"/>
    </location>
</feature>
<dbReference type="STRING" id="1169540.A0A0G4F8F5"/>
<dbReference type="GO" id="GO:0051604">
    <property type="term" value="P:protein maturation"/>
    <property type="evidence" value="ECO:0007669"/>
    <property type="project" value="InterPro"/>
</dbReference>
<evidence type="ECO:0000313" key="13">
    <source>
        <dbReference type="Proteomes" id="UP000041254"/>
    </source>
</evidence>
<dbReference type="Proteomes" id="UP000041254">
    <property type="component" value="Unassembled WGS sequence"/>
</dbReference>
<evidence type="ECO:0000256" key="2">
    <source>
        <dbReference type="ARBA" id="ARBA00005512"/>
    </source>
</evidence>
<evidence type="ECO:0000259" key="11">
    <source>
        <dbReference type="Pfam" id="PF25179"/>
    </source>
</evidence>
<dbReference type="InterPro" id="IPR057433">
    <property type="entry name" value="LMF1/2_C"/>
</dbReference>
<feature type="region of interest" description="Disordered" evidence="7">
    <location>
        <begin position="78"/>
        <end position="136"/>
    </location>
</feature>
<feature type="transmembrane region" description="Helical" evidence="8">
    <location>
        <begin position="544"/>
        <end position="563"/>
    </location>
</feature>
<evidence type="ECO:0000256" key="3">
    <source>
        <dbReference type="ARBA" id="ARBA00022692"/>
    </source>
</evidence>
<name>A0A0G4F8F5_VITBC</name>
<keyword evidence="4" id="KW-0256">Endoplasmic reticulum</keyword>
<dbReference type="PhylomeDB" id="A0A0G4F8F5"/>
<dbReference type="InParanoid" id="A0A0G4F8F5"/>